<protein>
    <recommendedName>
        <fullName evidence="3">Head-tail adaptor protein</fullName>
    </recommendedName>
</protein>
<evidence type="ECO:0008006" key="3">
    <source>
        <dbReference type="Google" id="ProtNLM"/>
    </source>
</evidence>
<evidence type="ECO:0000313" key="1">
    <source>
        <dbReference type="EMBL" id="SIR08569.1"/>
    </source>
</evidence>
<dbReference type="Proteomes" id="UP000323956">
    <property type="component" value="Unassembled WGS sequence"/>
</dbReference>
<dbReference type="InterPro" id="IPR008018">
    <property type="entry name" value="Phage_tail_attach_FII"/>
</dbReference>
<reference evidence="1 2" key="1">
    <citation type="submission" date="2017-01" db="EMBL/GenBank/DDBJ databases">
        <authorList>
            <person name="Varghese N."/>
            <person name="Submissions S."/>
        </authorList>
    </citation>
    <scope>NUCLEOTIDE SEQUENCE [LARGE SCALE GENOMIC DNA]</scope>
    <source>
        <strain evidence="1 2">ATCC 700171</strain>
    </source>
</reference>
<gene>
    <name evidence="1" type="ORF">SAMN05421641_12419</name>
</gene>
<dbReference type="AlphaFoldDB" id="A0A1N6Y281"/>
<dbReference type="OrthoDB" id="8410231at2"/>
<organism evidence="1 2">
    <name type="scientific">Paracoccus thiocyanatus</name>
    <dbReference type="NCBI Taxonomy" id="34006"/>
    <lineage>
        <taxon>Bacteria</taxon>
        <taxon>Pseudomonadati</taxon>
        <taxon>Pseudomonadota</taxon>
        <taxon>Alphaproteobacteria</taxon>
        <taxon>Rhodobacterales</taxon>
        <taxon>Paracoccaceae</taxon>
        <taxon>Paracoccus</taxon>
    </lineage>
</organism>
<name>A0A1N6Y281_9RHOB</name>
<sequence>MTAFAAAITLIFADPNMALDVTWLPGGVAPGATIRAIRKSPDHLTSYGGARVWSETVQIDVMVAETPSIEAGDHIVIEGETFEIQGKPMRDRERLVWTLDLRPA</sequence>
<proteinExistence type="predicted"/>
<dbReference type="RefSeq" id="WP_149766465.1">
    <property type="nucleotide sequence ID" value="NZ_FTMK01000024.1"/>
</dbReference>
<dbReference type="EMBL" id="FTMK01000024">
    <property type="protein sequence ID" value="SIR08569.1"/>
    <property type="molecule type" value="Genomic_DNA"/>
</dbReference>
<dbReference type="GO" id="GO:0019068">
    <property type="term" value="P:virion assembly"/>
    <property type="evidence" value="ECO:0007669"/>
    <property type="project" value="InterPro"/>
</dbReference>
<evidence type="ECO:0000313" key="2">
    <source>
        <dbReference type="Proteomes" id="UP000323956"/>
    </source>
</evidence>
<dbReference type="Pfam" id="PF05354">
    <property type="entry name" value="Phage_attach"/>
    <property type="match status" value="1"/>
</dbReference>
<accession>A0A1N6Y281</accession>